<accession>A0A1M5HDQ4</accession>
<keyword evidence="1" id="KW-0479">Metal-binding</keyword>
<dbReference type="InterPro" id="IPR050963">
    <property type="entry name" value="Sirohydro_Cobaltochel/CbiX"/>
</dbReference>
<keyword evidence="4" id="KW-1185">Reference proteome</keyword>
<dbReference type="PANTHER" id="PTHR33542:SF5">
    <property type="entry name" value="FERROCHELATASE CHE1"/>
    <property type="match status" value="1"/>
</dbReference>
<dbReference type="SUPFAM" id="SSF53800">
    <property type="entry name" value="Chelatase"/>
    <property type="match status" value="1"/>
</dbReference>
<dbReference type="Gene3D" id="3.40.50.1400">
    <property type="match status" value="2"/>
</dbReference>
<dbReference type="InterPro" id="IPR002762">
    <property type="entry name" value="CbiX-like"/>
</dbReference>
<dbReference type="AlphaFoldDB" id="A0A1M5HDQ4"/>
<organism evidence="3 4">
    <name type="scientific">Jatrophihabitans endophyticus</name>
    <dbReference type="NCBI Taxonomy" id="1206085"/>
    <lineage>
        <taxon>Bacteria</taxon>
        <taxon>Bacillati</taxon>
        <taxon>Actinomycetota</taxon>
        <taxon>Actinomycetes</taxon>
        <taxon>Jatrophihabitantales</taxon>
        <taxon>Jatrophihabitantaceae</taxon>
        <taxon>Jatrophihabitans</taxon>
    </lineage>
</organism>
<dbReference type="GO" id="GO:0046872">
    <property type="term" value="F:metal ion binding"/>
    <property type="evidence" value="ECO:0007669"/>
    <property type="project" value="UniProtKB-KW"/>
</dbReference>
<name>A0A1M5HDQ4_9ACTN</name>
<dbReference type="EMBL" id="FQVU01000002">
    <property type="protein sequence ID" value="SHG14090.1"/>
    <property type="molecule type" value="Genomic_DNA"/>
</dbReference>
<evidence type="ECO:0000313" key="4">
    <source>
        <dbReference type="Proteomes" id="UP000186132"/>
    </source>
</evidence>
<dbReference type="PANTHER" id="PTHR33542">
    <property type="entry name" value="SIROHYDROCHLORIN FERROCHELATASE, CHLOROPLASTIC"/>
    <property type="match status" value="1"/>
</dbReference>
<evidence type="ECO:0000313" key="3">
    <source>
        <dbReference type="EMBL" id="SHG14090.1"/>
    </source>
</evidence>
<dbReference type="Proteomes" id="UP000186132">
    <property type="component" value="Unassembled WGS sequence"/>
</dbReference>
<reference evidence="3 4" key="1">
    <citation type="submission" date="2016-11" db="EMBL/GenBank/DDBJ databases">
        <authorList>
            <person name="Jaros S."/>
            <person name="Januszkiewicz K."/>
            <person name="Wedrychowicz H."/>
        </authorList>
    </citation>
    <scope>NUCLEOTIDE SEQUENCE [LARGE SCALE GENOMIC DNA]</scope>
    <source>
        <strain evidence="3 4">DSM 45627</strain>
    </source>
</reference>
<dbReference type="STRING" id="1206085.SAMN05443575_1489"/>
<evidence type="ECO:0000256" key="1">
    <source>
        <dbReference type="ARBA" id="ARBA00022723"/>
    </source>
</evidence>
<dbReference type="Pfam" id="PF01903">
    <property type="entry name" value="CbiX"/>
    <property type="match status" value="1"/>
</dbReference>
<proteinExistence type="predicted"/>
<dbReference type="CDD" id="cd03416">
    <property type="entry name" value="CbiX_SirB_N"/>
    <property type="match status" value="1"/>
</dbReference>
<protein>
    <submittedName>
        <fullName evidence="3">Sirohydrochlorin ferrochelatase</fullName>
    </submittedName>
</protein>
<keyword evidence="2" id="KW-0456">Lyase</keyword>
<sequence>MLVVAHGTADDAGRATTERLVAAIAAARPAVPVEHCFLDVVEPRLPDALDDRPTVVVPLLLSTGYHVQTDIPAAVAAYPRTVVSRHLGPDDLLVDVLLARLGAVPADGAVALVGAGSSRSAATAELAETGARLARRVGRPVAVHTMADDLVAAFAALPRPLTVATYLLAEGRFASTLRAAADAGTTVAEPLGVHDALVTLAWRRYDETRAAR</sequence>
<evidence type="ECO:0000256" key="2">
    <source>
        <dbReference type="ARBA" id="ARBA00023239"/>
    </source>
</evidence>
<gene>
    <name evidence="3" type="ORF">SAMN05443575_1489</name>
</gene>
<dbReference type="GO" id="GO:0016829">
    <property type="term" value="F:lyase activity"/>
    <property type="evidence" value="ECO:0007669"/>
    <property type="project" value="UniProtKB-KW"/>
</dbReference>